<reference evidence="2 3" key="1">
    <citation type="journal article" date="2023" name="Commun. Biol.">
        <title>Reorganization of the ancestral sex-determining regions during the evolution of trioecy in Pleodorina starrii.</title>
        <authorList>
            <person name="Takahashi K."/>
            <person name="Suzuki S."/>
            <person name="Kawai-Toyooka H."/>
            <person name="Yamamoto K."/>
            <person name="Hamaji T."/>
            <person name="Ootsuki R."/>
            <person name="Yamaguchi H."/>
            <person name="Kawachi M."/>
            <person name="Higashiyama T."/>
            <person name="Nozaki H."/>
        </authorList>
    </citation>
    <scope>NUCLEOTIDE SEQUENCE [LARGE SCALE GENOMIC DNA]</scope>
    <source>
        <strain evidence="2 3">NIES-4479</strain>
    </source>
</reference>
<evidence type="ECO:0000313" key="2">
    <source>
        <dbReference type="EMBL" id="GLC62755.1"/>
    </source>
</evidence>
<protein>
    <recommendedName>
        <fullName evidence="1">Resolvase/invertase-type recombinase catalytic domain-containing protein</fullName>
    </recommendedName>
</protein>
<dbReference type="InterPro" id="IPR006119">
    <property type="entry name" value="Resolv_N"/>
</dbReference>
<dbReference type="Gene3D" id="3.40.50.1390">
    <property type="entry name" value="Resolvase, N-terminal catalytic domain"/>
    <property type="match status" value="1"/>
</dbReference>
<comment type="caution">
    <text evidence="2">The sequence shown here is derived from an EMBL/GenBank/DDBJ whole genome shotgun (WGS) entry which is preliminary data.</text>
</comment>
<dbReference type="EMBL" id="BRXU01000069">
    <property type="protein sequence ID" value="GLC62755.1"/>
    <property type="molecule type" value="Genomic_DNA"/>
</dbReference>
<dbReference type="AlphaFoldDB" id="A0A9W6C3J7"/>
<accession>A0A9W6C3J7</accession>
<dbReference type="GO" id="GO:0003677">
    <property type="term" value="F:DNA binding"/>
    <property type="evidence" value="ECO:0007669"/>
    <property type="project" value="InterPro"/>
</dbReference>
<dbReference type="Proteomes" id="UP001165080">
    <property type="component" value="Unassembled WGS sequence"/>
</dbReference>
<dbReference type="SUPFAM" id="SSF53041">
    <property type="entry name" value="Resolvase-like"/>
    <property type="match status" value="1"/>
</dbReference>
<dbReference type="GO" id="GO:0000150">
    <property type="term" value="F:DNA strand exchange activity"/>
    <property type="evidence" value="ECO:0007669"/>
    <property type="project" value="InterPro"/>
</dbReference>
<keyword evidence="3" id="KW-1185">Reference proteome</keyword>
<sequence>MTTTPPCFTPRAAIYAHTATKRENINDQIAICKAFAEAQGWRVAGVYADRNTQNLRTSGPEISRLKDDAAAGEFDVVLCQYVDRITPNIWEQRDILIRLYATGLATWVAIHDDLNAVAGRWPLKRFCFWLVRGQSVAPVLCLAGMTGMAFE</sequence>
<evidence type="ECO:0000259" key="1">
    <source>
        <dbReference type="SMART" id="SM00857"/>
    </source>
</evidence>
<organism evidence="2 3">
    <name type="scientific">Pleodorina starrii</name>
    <dbReference type="NCBI Taxonomy" id="330485"/>
    <lineage>
        <taxon>Eukaryota</taxon>
        <taxon>Viridiplantae</taxon>
        <taxon>Chlorophyta</taxon>
        <taxon>core chlorophytes</taxon>
        <taxon>Chlorophyceae</taxon>
        <taxon>CS clade</taxon>
        <taxon>Chlamydomonadales</taxon>
        <taxon>Volvocaceae</taxon>
        <taxon>Pleodorina</taxon>
    </lineage>
</organism>
<feature type="domain" description="Resolvase/invertase-type recombinase catalytic" evidence="1">
    <location>
        <begin position="12"/>
        <end position="121"/>
    </location>
</feature>
<gene>
    <name evidence="2" type="primary">PLESTB003900</name>
    <name evidence="2" type="ORF">PLESTB_001935500</name>
</gene>
<evidence type="ECO:0000313" key="3">
    <source>
        <dbReference type="Proteomes" id="UP001165080"/>
    </source>
</evidence>
<dbReference type="Pfam" id="PF00239">
    <property type="entry name" value="Resolvase"/>
    <property type="match status" value="1"/>
</dbReference>
<proteinExistence type="predicted"/>
<dbReference type="InterPro" id="IPR036162">
    <property type="entry name" value="Resolvase-like_N_sf"/>
</dbReference>
<dbReference type="SMART" id="SM00857">
    <property type="entry name" value="Resolvase"/>
    <property type="match status" value="1"/>
</dbReference>
<name>A0A9W6C3J7_9CHLO</name>